<keyword evidence="2 4" id="KW-0238">DNA-binding</keyword>
<gene>
    <name evidence="4" type="primary">greB</name>
    <name evidence="7" type="ordered locus">Marme_0679</name>
</gene>
<evidence type="ECO:0000259" key="5">
    <source>
        <dbReference type="Pfam" id="PF01272"/>
    </source>
</evidence>
<dbReference type="SUPFAM" id="SSF46557">
    <property type="entry name" value="GreA transcript cleavage protein, N-terminal domain"/>
    <property type="match status" value="1"/>
</dbReference>
<dbReference type="NCBIfam" id="NF002506">
    <property type="entry name" value="PRK01885.1"/>
    <property type="match status" value="1"/>
</dbReference>
<proteinExistence type="inferred from homology"/>
<reference evidence="7 8" key="1">
    <citation type="journal article" date="2012" name="Stand. Genomic Sci.">
        <title>Complete genome sequence of the melanogenic marine bacterium Marinomonas mediterranea type strain (MMB-1(T)).</title>
        <authorList>
            <person name="Lucas-Elio P."/>
            <person name="Goodwin L."/>
            <person name="Woyke T."/>
            <person name="Pitluck S."/>
            <person name="Nolan M."/>
            <person name="Kyrpides N.C."/>
            <person name="Detter J.C."/>
            <person name="Copeland A."/>
            <person name="Teshima H."/>
            <person name="Bruce D."/>
            <person name="Detter C."/>
            <person name="Tapia R."/>
            <person name="Han S."/>
            <person name="Land M.L."/>
            <person name="Ivanova N."/>
            <person name="Mikhailova N."/>
            <person name="Johnston A.W."/>
            <person name="Sanchez-Amat A."/>
        </authorList>
    </citation>
    <scope>NUCLEOTIDE SEQUENCE [LARGE SCALE GENOMIC DNA]</scope>
    <source>
        <strain evidence="8">ATCC 700492 / JCM 21426 / NBRC 103028 / MMB-1</strain>
    </source>
</reference>
<dbReference type="PANTHER" id="PTHR30437">
    <property type="entry name" value="TRANSCRIPTION ELONGATION FACTOR GREA"/>
    <property type="match status" value="1"/>
</dbReference>
<dbReference type="InterPro" id="IPR006358">
    <property type="entry name" value="Tscrpt_elong_fac_GreB"/>
</dbReference>
<dbReference type="InterPro" id="IPR028624">
    <property type="entry name" value="Tscrpt_elong_fac_GreA/B"/>
</dbReference>
<dbReference type="PROSITE" id="PS00829">
    <property type="entry name" value="GREAB_1"/>
    <property type="match status" value="1"/>
</dbReference>
<dbReference type="AlphaFoldDB" id="F2K1W8"/>
<dbReference type="Proteomes" id="UP000001062">
    <property type="component" value="Chromosome"/>
</dbReference>
<organism evidence="7 8">
    <name type="scientific">Marinomonas mediterranea (strain ATCC 700492 / JCM 21426 / NBRC 103028 / MMB-1)</name>
    <dbReference type="NCBI Taxonomy" id="717774"/>
    <lineage>
        <taxon>Bacteria</taxon>
        <taxon>Pseudomonadati</taxon>
        <taxon>Pseudomonadota</taxon>
        <taxon>Gammaproteobacteria</taxon>
        <taxon>Oceanospirillales</taxon>
        <taxon>Oceanospirillaceae</taxon>
        <taxon>Marinomonas</taxon>
    </lineage>
</organism>
<keyword evidence="1 4" id="KW-0805">Transcription regulation</keyword>
<keyword evidence="8" id="KW-1185">Reference proteome</keyword>
<dbReference type="PANTHER" id="PTHR30437:SF6">
    <property type="entry name" value="TRANSCRIPTION ELONGATION FACTOR GREB"/>
    <property type="match status" value="1"/>
</dbReference>
<dbReference type="PIRSF" id="PIRSF006092">
    <property type="entry name" value="GreA_GreB"/>
    <property type="match status" value="1"/>
</dbReference>
<dbReference type="InterPro" id="IPR023459">
    <property type="entry name" value="Tscrpt_elong_fac_GreA/B_fam"/>
</dbReference>
<name>F2K1W8_MARM1</name>
<dbReference type="GO" id="GO:0003746">
    <property type="term" value="F:translation elongation factor activity"/>
    <property type="evidence" value="ECO:0007669"/>
    <property type="project" value="UniProtKB-KW"/>
</dbReference>
<dbReference type="InterPro" id="IPR018151">
    <property type="entry name" value="TF_GreA/GreB_CS"/>
</dbReference>
<accession>F2K1W8</accession>
<evidence type="ECO:0000256" key="2">
    <source>
        <dbReference type="ARBA" id="ARBA00023125"/>
    </source>
</evidence>
<dbReference type="InterPro" id="IPR022691">
    <property type="entry name" value="Tscrpt_elong_fac_GreA/B_N"/>
</dbReference>
<dbReference type="GO" id="GO:0006354">
    <property type="term" value="P:DNA-templated transcription elongation"/>
    <property type="evidence" value="ECO:0007669"/>
    <property type="project" value="TreeGrafter"/>
</dbReference>
<dbReference type="eggNOG" id="COG0782">
    <property type="taxonomic scope" value="Bacteria"/>
</dbReference>
<dbReference type="Pfam" id="PF03449">
    <property type="entry name" value="GreA_GreB_N"/>
    <property type="match status" value="1"/>
</dbReference>
<dbReference type="FunFam" id="1.10.287.180:FF:000001">
    <property type="entry name" value="Transcription elongation factor GreA"/>
    <property type="match status" value="1"/>
</dbReference>
<dbReference type="GO" id="GO:0070063">
    <property type="term" value="F:RNA polymerase binding"/>
    <property type="evidence" value="ECO:0007669"/>
    <property type="project" value="InterPro"/>
</dbReference>
<keyword evidence="7" id="KW-0648">Protein biosynthesis</keyword>
<dbReference type="Gene3D" id="3.10.50.30">
    <property type="entry name" value="Transcription elongation factor, GreA/GreB, C-terminal domain"/>
    <property type="match status" value="1"/>
</dbReference>
<dbReference type="NCBIfam" id="TIGR01461">
    <property type="entry name" value="greB"/>
    <property type="match status" value="1"/>
</dbReference>
<dbReference type="PROSITE" id="PS00830">
    <property type="entry name" value="GREAB_2"/>
    <property type="match status" value="1"/>
</dbReference>
<feature type="domain" description="Transcription elongation factor GreA/GreB C-terminal" evidence="5">
    <location>
        <begin position="106"/>
        <end position="178"/>
    </location>
</feature>
<dbReference type="HAMAP" id="MF_00105">
    <property type="entry name" value="GreA_GreB"/>
    <property type="match status" value="1"/>
</dbReference>
<keyword evidence="3 4" id="KW-0804">Transcription</keyword>
<dbReference type="STRING" id="717774.Marme_0679"/>
<dbReference type="PATRIC" id="fig|717774.3.peg.705"/>
<feature type="domain" description="Transcription elongation factor GreA/GreB N-terminal" evidence="6">
    <location>
        <begin position="28"/>
        <end position="97"/>
    </location>
</feature>
<dbReference type="HOGENOM" id="CLU_101379_3_0_6"/>
<dbReference type="FunFam" id="3.10.50.30:FF:000001">
    <property type="entry name" value="Transcription elongation factor GreA"/>
    <property type="match status" value="1"/>
</dbReference>
<dbReference type="GO" id="GO:0003677">
    <property type="term" value="F:DNA binding"/>
    <property type="evidence" value="ECO:0007669"/>
    <property type="project" value="UniProtKB-UniRule"/>
</dbReference>
<keyword evidence="7" id="KW-0251">Elongation factor</keyword>
<comment type="similarity">
    <text evidence="4">Belongs to the GreA/GreB family. GreB subfamily.</text>
</comment>
<evidence type="ECO:0000313" key="7">
    <source>
        <dbReference type="EMBL" id="ADZ89962.1"/>
    </source>
</evidence>
<dbReference type="KEGG" id="mme:Marme_0679"/>
<dbReference type="InterPro" id="IPR036953">
    <property type="entry name" value="GreA/GreB_C_sf"/>
</dbReference>
<sequence length="181" mass="21042">MDALWNLGVIRKRIMSRYRPPAPKKSAYLTKEGADKLLAELKYLWKEKRPAVTQTVSDAAKQGDRSENAEYIYGKKQLREIDRRVRYLEKRLDHCTVVDRAPNDVSRIFFGAWVTLEHEDGKLETFRIVGPDELDHHSDYISIDSPVAKALLKKEEGDEVTIRRAEGEKLYYIDSVEYRAL</sequence>
<evidence type="ECO:0000256" key="4">
    <source>
        <dbReference type="HAMAP-Rule" id="MF_00930"/>
    </source>
</evidence>
<dbReference type="InterPro" id="IPR036805">
    <property type="entry name" value="Tscrpt_elong_fac_GreA/B_N_sf"/>
</dbReference>
<dbReference type="InterPro" id="IPR001437">
    <property type="entry name" value="Tscrpt_elong_fac_GreA/B_C"/>
</dbReference>
<dbReference type="HAMAP" id="MF_00930">
    <property type="entry name" value="GreB"/>
    <property type="match status" value="1"/>
</dbReference>
<dbReference type="GO" id="GO:0032784">
    <property type="term" value="P:regulation of DNA-templated transcription elongation"/>
    <property type="evidence" value="ECO:0007669"/>
    <property type="project" value="UniProtKB-UniRule"/>
</dbReference>
<dbReference type="Gene3D" id="1.10.287.180">
    <property type="entry name" value="Transcription elongation factor, GreA/GreB, N-terminal domain"/>
    <property type="match status" value="1"/>
</dbReference>
<evidence type="ECO:0000259" key="6">
    <source>
        <dbReference type="Pfam" id="PF03449"/>
    </source>
</evidence>
<protein>
    <recommendedName>
        <fullName evidence="4">Transcription elongation factor GreB</fullName>
    </recommendedName>
    <alternativeName>
        <fullName evidence="4">Transcript cleavage factor GreB</fullName>
    </alternativeName>
</protein>
<dbReference type="SUPFAM" id="SSF54534">
    <property type="entry name" value="FKBP-like"/>
    <property type="match status" value="1"/>
</dbReference>
<comment type="function">
    <text evidence="4">Necessary for efficient RNA polymerase transcription elongation past template-encoded arresting sites. The arresting sites in DNA have the property of trapping a certain fraction of elongating RNA polymerases that pass through, resulting in locked ternary complexes. Cleavage of the nascent transcript by cleavage factors such as GreA or GreB allows the resumption of elongation from the new 3'terminus. GreB releases sequences of up to 9 nucleotides in length.</text>
</comment>
<dbReference type="EMBL" id="CP002583">
    <property type="protein sequence ID" value="ADZ89962.1"/>
    <property type="molecule type" value="Genomic_DNA"/>
</dbReference>
<evidence type="ECO:0000256" key="3">
    <source>
        <dbReference type="ARBA" id="ARBA00023163"/>
    </source>
</evidence>
<dbReference type="Pfam" id="PF01272">
    <property type="entry name" value="GreA_GreB"/>
    <property type="match status" value="1"/>
</dbReference>
<evidence type="ECO:0000313" key="8">
    <source>
        <dbReference type="Proteomes" id="UP000001062"/>
    </source>
</evidence>
<evidence type="ECO:0000256" key="1">
    <source>
        <dbReference type="ARBA" id="ARBA00023015"/>
    </source>
</evidence>